<feature type="signal peptide" evidence="1">
    <location>
        <begin position="1"/>
        <end position="24"/>
    </location>
</feature>
<reference evidence="2 3" key="1">
    <citation type="submission" date="2019-09" db="EMBL/GenBank/DDBJ databases">
        <title>Nitrincola iocasae sp. nov., a bacterium isolated from the sediment collected at a cold seep field in South China Sea.</title>
        <authorList>
            <person name="Zhang H."/>
            <person name="Wang H."/>
            <person name="Li C."/>
        </authorList>
    </citation>
    <scope>NUCLEOTIDE SEQUENCE [LARGE SCALE GENOMIC DNA]</scope>
    <source>
        <strain evidence="2 3">KXZD1103</strain>
    </source>
</reference>
<protein>
    <recommendedName>
        <fullName evidence="4">DUF2570 domain-containing protein</fullName>
    </recommendedName>
</protein>
<accession>A0A5J6LAX5</accession>
<gene>
    <name evidence="2" type="ORF">F5I99_03570</name>
</gene>
<dbReference type="EMBL" id="CP044222">
    <property type="protein sequence ID" value="QEW05640.1"/>
    <property type="molecule type" value="Genomic_DNA"/>
</dbReference>
<feature type="chain" id="PRO_5023827888" description="DUF2570 domain-containing protein" evidence="1">
    <location>
        <begin position="25"/>
        <end position="130"/>
    </location>
</feature>
<sequence length="130" mass="13802">MRLSLTLLVGGAALLFVSASHWFAWQAGHQQAQAECQAANADSARTALDQLAEMAQEAHAASKLIYSAQQARDRIDRQTTQELQNVLAQTAHMRAHCEYSNDIMRLVDDARARAAAAASGGTGAAVPGAN</sequence>
<evidence type="ECO:0000256" key="1">
    <source>
        <dbReference type="SAM" id="SignalP"/>
    </source>
</evidence>
<evidence type="ECO:0000313" key="2">
    <source>
        <dbReference type="EMBL" id="QEW05640.1"/>
    </source>
</evidence>
<proteinExistence type="predicted"/>
<evidence type="ECO:0000313" key="3">
    <source>
        <dbReference type="Proteomes" id="UP000325606"/>
    </source>
</evidence>
<evidence type="ECO:0008006" key="4">
    <source>
        <dbReference type="Google" id="ProtNLM"/>
    </source>
</evidence>
<dbReference type="RefSeq" id="WP_151053684.1">
    <property type="nucleotide sequence ID" value="NZ_CP044222.1"/>
</dbReference>
<dbReference type="AlphaFoldDB" id="A0A5J6LAX5"/>
<dbReference type="KEGG" id="nik:F5I99_03570"/>
<keyword evidence="1" id="KW-0732">Signal</keyword>
<organism evidence="2 3">
    <name type="scientific">Nitrincola iocasae</name>
    <dbReference type="NCBI Taxonomy" id="2614693"/>
    <lineage>
        <taxon>Bacteria</taxon>
        <taxon>Pseudomonadati</taxon>
        <taxon>Pseudomonadota</taxon>
        <taxon>Gammaproteobacteria</taxon>
        <taxon>Oceanospirillales</taxon>
        <taxon>Oceanospirillaceae</taxon>
        <taxon>Nitrincola</taxon>
    </lineage>
</organism>
<name>A0A5J6LAX5_9GAMM</name>
<dbReference type="Proteomes" id="UP000325606">
    <property type="component" value="Chromosome"/>
</dbReference>
<keyword evidence="3" id="KW-1185">Reference proteome</keyword>